<dbReference type="Pfam" id="PF18731">
    <property type="entry name" value="HEPN_Swt1"/>
    <property type="match status" value="1"/>
</dbReference>
<reference evidence="2 3" key="1">
    <citation type="submission" date="2020-09" db="EMBL/GenBank/DDBJ databases">
        <title>Sphingomonas sp., a new species isolated from pork steak.</title>
        <authorList>
            <person name="Heidler von Heilborn D."/>
        </authorList>
    </citation>
    <scope>NUCLEOTIDE SEQUENCE [LARGE SCALE GENOMIC DNA]</scope>
    <source>
        <strain evidence="3">S8-3T</strain>
    </source>
</reference>
<gene>
    <name evidence="2" type="ORF">H3Z74_17810</name>
</gene>
<dbReference type="KEGG" id="spap:H3Z74_17810"/>
<feature type="domain" description="Swt1-like HEPN" evidence="1">
    <location>
        <begin position="67"/>
        <end position="191"/>
    </location>
</feature>
<evidence type="ECO:0000259" key="1">
    <source>
        <dbReference type="Pfam" id="PF18731"/>
    </source>
</evidence>
<keyword evidence="3" id="KW-1185">Reference proteome</keyword>
<proteinExistence type="predicted"/>
<evidence type="ECO:0000313" key="2">
    <source>
        <dbReference type="EMBL" id="QNQ08587.1"/>
    </source>
</evidence>
<dbReference type="EMBL" id="CP061038">
    <property type="protein sequence ID" value="QNQ08587.1"/>
    <property type="molecule type" value="Genomic_DNA"/>
</dbReference>
<name>A0A7H0LFY4_9SPHN</name>
<dbReference type="AlphaFoldDB" id="A0A7H0LFY4"/>
<dbReference type="InterPro" id="IPR041650">
    <property type="entry name" value="HEPN_Swt1"/>
</dbReference>
<organism evidence="2 3">
    <name type="scientific">Sphingomonas alpina</name>
    <dbReference type="NCBI Taxonomy" id="653931"/>
    <lineage>
        <taxon>Bacteria</taxon>
        <taxon>Pseudomonadati</taxon>
        <taxon>Pseudomonadota</taxon>
        <taxon>Alphaproteobacteria</taxon>
        <taxon>Sphingomonadales</taxon>
        <taxon>Sphingomonadaceae</taxon>
        <taxon>Sphingomonas</taxon>
    </lineage>
</organism>
<accession>A0A7H0LFY4</accession>
<dbReference type="Proteomes" id="UP000516148">
    <property type="component" value="Chromosome"/>
</dbReference>
<evidence type="ECO:0000313" key="3">
    <source>
        <dbReference type="Proteomes" id="UP000516148"/>
    </source>
</evidence>
<sequence>MSDHTVELFLLKCAVIETGLRATLAEYDTGQPNGLSQADDEQLEPFIKQFDLANRKNAAHMSRYYEIFYLLENDIRRLIVETMEAAHGAKWWDTRVPPGVLEEVRKNREREAQAAVSVRSEDDIDYTTFGQLGDIIRANWSDFAGMLSNQSAVSRVMAALNMLRGTIAHCGVLAEDEVDRLKLAIRDWFRVLEGPKN</sequence>
<protein>
    <recommendedName>
        <fullName evidence="1">Swt1-like HEPN domain-containing protein</fullName>
    </recommendedName>
</protein>
<dbReference type="RefSeq" id="WP_187760915.1">
    <property type="nucleotide sequence ID" value="NZ_CP061038.1"/>
</dbReference>